<dbReference type="AlphaFoldDB" id="A0A0E9R6M4"/>
<name>A0A0E9R6M4_ANGAN</name>
<evidence type="ECO:0000313" key="1">
    <source>
        <dbReference type="EMBL" id="JAH24744.1"/>
    </source>
</evidence>
<organism evidence="1">
    <name type="scientific">Anguilla anguilla</name>
    <name type="common">European freshwater eel</name>
    <name type="synonym">Muraena anguilla</name>
    <dbReference type="NCBI Taxonomy" id="7936"/>
    <lineage>
        <taxon>Eukaryota</taxon>
        <taxon>Metazoa</taxon>
        <taxon>Chordata</taxon>
        <taxon>Craniata</taxon>
        <taxon>Vertebrata</taxon>
        <taxon>Euteleostomi</taxon>
        <taxon>Actinopterygii</taxon>
        <taxon>Neopterygii</taxon>
        <taxon>Teleostei</taxon>
        <taxon>Anguilliformes</taxon>
        <taxon>Anguillidae</taxon>
        <taxon>Anguilla</taxon>
    </lineage>
</organism>
<dbReference type="EMBL" id="GBXM01083833">
    <property type="protein sequence ID" value="JAH24744.1"/>
    <property type="molecule type" value="Transcribed_RNA"/>
</dbReference>
<reference evidence="1" key="2">
    <citation type="journal article" date="2015" name="Fish Shellfish Immunol.">
        <title>Early steps in the European eel (Anguilla anguilla)-Vibrio vulnificus interaction in the gills: Role of the RtxA13 toxin.</title>
        <authorList>
            <person name="Callol A."/>
            <person name="Pajuelo D."/>
            <person name="Ebbesson L."/>
            <person name="Teles M."/>
            <person name="MacKenzie S."/>
            <person name="Amaro C."/>
        </authorList>
    </citation>
    <scope>NUCLEOTIDE SEQUENCE</scope>
</reference>
<reference evidence="1" key="1">
    <citation type="submission" date="2014-11" db="EMBL/GenBank/DDBJ databases">
        <authorList>
            <person name="Amaro Gonzalez C."/>
        </authorList>
    </citation>
    <scope>NUCLEOTIDE SEQUENCE</scope>
</reference>
<sequence>MQYIPALLMQYIPALYMCTIYQLCTGALYTSSVRVQYIPALYRCSTDSGQQGHGRLAAAMCYVAISPQFSTKEHKFPSVPCGLRGWTASRLVHLVKFHNPN</sequence>
<proteinExistence type="predicted"/>
<accession>A0A0E9R6M4</accession>
<protein>
    <submittedName>
        <fullName evidence="1">Uncharacterized protein</fullName>
    </submittedName>
</protein>